<dbReference type="NCBIfam" id="TIGR03625">
    <property type="entry name" value="L3_bact"/>
    <property type="match status" value="1"/>
</dbReference>
<comment type="caution">
    <text evidence="10">The sequence shown here is derived from an EMBL/GenBank/DDBJ whole genome shotgun (WGS) entry which is preliminary data.</text>
</comment>
<comment type="function">
    <text evidence="8">One of the primary rRNA binding proteins, it binds directly near the 3'-end of the 23S rRNA, where it nucleates assembly of the 50S subunit.</text>
</comment>
<keyword evidence="6 8" id="KW-0687">Ribonucleoprotein</keyword>
<dbReference type="InterPro" id="IPR019927">
    <property type="entry name" value="Ribosomal_uL3_bac/org-type"/>
</dbReference>
<evidence type="ECO:0000256" key="1">
    <source>
        <dbReference type="ARBA" id="ARBA00006540"/>
    </source>
</evidence>
<reference evidence="10 11" key="1">
    <citation type="submission" date="2019-12" db="EMBL/GenBank/DDBJ databases">
        <title>Litoreibacter badius sp. nov., a novel bacteriochlorophyll a-containing bacterium in the genus Litoreibacter.</title>
        <authorList>
            <person name="Kanamuro M."/>
            <person name="Takabe Y."/>
            <person name="Mori K."/>
            <person name="Takaichi S."/>
            <person name="Hanada S."/>
        </authorList>
    </citation>
    <scope>NUCLEOTIDE SEQUENCE [LARGE SCALE GENOMIC DNA]</scope>
    <source>
        <strain evidence="10 11">K6</strain>
    </source>
</reference>
<sequence>MLRSGVIAKKVGMTRLFMEDGKQIPVTVLQLDKLEVVANRTTDKDGYSAVQLGAGTAKAKRTSKAMRGHFAAAKVEPKRKIAEFRVAPENLIEVGEEITANHYFEGQFVDVSGTSIGKGFAGAMKRHNFGGLRATHGVSISHRSHGSTGQCQDPGKVFKGKKMAGHMGAARVTTQNLQVVKTDADRGLIMIKGAVPGSKGGWVTIKDAVKKPTPENVIYPAALASAAREAARLAEEAAAAAAAEAEEAERLAAEQAAAEQEAALKEAEASIEADKSDGDDATDAAPEGGDKDES</sequence>
<evidence type="ECO:0000256" key="3">
    <source>
        <dbReference type="ARBA" id="ARBA00022730"/>
    </source>
</evidence>
<dbReference type="Gene3D" id="2.40.30.10">
    <property type="entry name" value="Translation factors"/>
    <property type="match status" value="1"/>
</dbReference>
<evidence type="ECO:0000256" key="7">
    <source>
        <dbReference type="ARBA" id="ARBA00035243"/>
    </source>
</evidence>
<keyword evidence="5 8" id="KW-0689">Ribosomal protein</keyword>
<evidence type="ECO:0000256" key="8">
    <source>
        <dbReference type="HAMAP-Rule" id="MF_01325"/>
    </source>
</evidence>
<dbReference type="GO" id="GO:0006412">
    <property type="term" value="P:translation"/>
    <property type="evidence" value="ECO:0007669"/>
    <property type="project" value="UniProtKB-UniRule"/>
</dbReference>
<dbReference type="RefSeq" id="WP_159809479.1">
    <property type="nucleotide sequence ID" value="NZ_BLJE01000004.1"/>
</dbReference>
<dbReference type="Pfam" id="PF00297">
    <property type="entry name" value="Ribosomal_L3"/>
    <property type="match status" value="1"/>
</dbReference>
<name>A0A6N6JKS3_9RHOB</name>
<dbReference type="PANTHER" id="PTHR11229">
    <property type="entry name" value="50S RIBOSOMAL PROTEIN L3"/>
    <property type="match status" value="1"/>
</dbReference>
<keyword evidence="2 8" id="KW-0488">Methylation</keyword>
<comment type="PTM">
    <text evidence="8">Methylated by PrmB.</text>
</comment>
<feature type="compositionally biased region" description="Basic and acidic residues" evidence="9">
    <location>
        <begin position="262"/>
        <end position="278"/>
    </location>
</feature>
<accession>A0A6N6JKS3</accession>
<keyword evidence="3 8" id="KW-0699">rRNA-binding</keyword>
<dbReference type="GO" id="GO:0003735">
    <property type="term" value="F:structural constituent of ribosome"/>
    <property type="evidence" value="ECO:0007669"/>
    <property type="project" value="UniProtKB-UniRule"/>
</dbReference>
<dbReference type="GO" id="GO:0019843">
    <property type="term" value="F:rRNA binding"/>
    <property type="evidence" value="ECO:0007669"/>
    <property type="project" value="UniProtKB-UniRule"/>
</dbReference>
<dbReference type="PANTHER" id="PTHR11229:SF16">
    <property type="entry name" value="LARGE RIBOSOMAL SUBUNIT PROTEIN UL3C"/>
    <property type="match status" value="1"/>
</dbReference>
<comment type="similarity">
    <text evidence="1 8">Belongs to the universal ribosomal protein uL3 family.</text>
</comment>
<evidence type="ECO:0000256" key="6">
    <source>
        <dbReference type="ARBA" id="ARBA00023274"/>
    </source>
</evidence>
<dbReference type="AlphaFoldDB" id="A0A6N6JKS3"/>
<evidence type="ECO:0000313" key="11">
    <source>
        <dbReference type="Proteomes" id="UP000436822"/>
    </source>
</evidence>
<protein>
    <recommendedName>
        <fullName evidence="7 8">Large ribosomal subunit protein uL3</fullName>
    </recommendedName>
</protein>
<dbReference type="GO" id="GO:0022625">
    <property type="term" value="C:cytosolic large ribosomal subunit"/>
    <property type="evidence" value="ECO:0007669"/>
    <property type="project" value="TreeGrafter"/>
</dbReference>
<evidence type="ECO:0000256" key="9">
    <source>
        <dbReference type="SAM" id="MobiDB-lite"/>
    </source>
</evidence>
<evidence type="ECO:0000256" key="4">
    <source>
        <dbReference type="ARBA" id="ARBA00022884"/>
    </source>
</evidence>
<dbReference type="Proteomes" id="UP000436822">
    <property type="component" value="Unassembled WGS sequence"/>
</dbReference>
<evidence type="ECO:0000313" key="10">
    <source>
        <dbReference type="EMBL" id="GFE66450.1"/>
    </source>
</evidence>
<dbReference type="HAMAP" id="MF_01325_B">
    <property type="entry name" value="Ribosomal_uL3_B"/>
    <property type="match status" value="1"/>
</dbReference>
<organism evidence="10 11">
    <name type="scientific">Litoreibacter roseus</name>
    <dbReference type="NCBI Taxonomy" id="2601869"/>
    <lineage>
        <taxon>Bacteria</taxon>
        <taxon>Pseudomonadati</taxon>
        <taxon>Pseudomonadota</taxon>
        <taxon>Alphaproteobacteria</taxon>
        <taxon>Rhodobacterales</taxon>
        <taxon>Roseobacteraceae</taxon>
        <taxon>Litoreibacter</taxon>
    </lineage>
</organism>
<feature type="region of interest" description="Disordered" evidence="9">
    <location>
        <begin position="250"/>
        <end position="294"/>
    </location>
</feature>
<evidence type="ECO:0000256" key="5">
    <source>
        <dbReference type="ARBA" id="ARBA00022980"/>
    </source>
</evidence>
<gene>
    <name evidence="8" type="primary">rplC</name>
    <name evidence="10" type="ORF">KIN_35240</name>
</gene>
<dbReference type="FunFam" id="2.40.30.10:FF:000004">
    <property type="entry name" value="50S ribosomal protein L3"/>
    <property type="match status" value="1"/>
</dbReference>
<comment type="subunit">
    <text evidence="8">Part of the 50S ribosomal subunit. Forms a cluster with proteins L14 and L19.</text>
</comment>
<dbReference type="InterPro" id="IPR000597">
    <property type="entry name" value="Ribosomal_uL3"/>
</dbReference>
<dbReference type="OrthoDB" id="9806135at2"/>
<keyword evidence="4 8" id="KW-0694">RNA-binding</keyword>
<proteinExistence type="inferred from homology"/>
<keyword evidence="11" id="KW-1185">Reference proteome</keyword>
<dbReference type="SUPFAM" id="SSF50447">
    <property type="entry name" value="Translation proteins"/>
    <property type="match status" value="1"/>
</dbReference>
<dbReference type="Gene3D" id="3.30.160.810">
    <property type="match status" value="1"/>
</dbReference>
<dbReference type="FunFam" id="3.30.160.810:FF:000001">
    <property type="entry name" value="50S ribosomal protein L3"/>
    <property type="match status" value="1"/>
</dbReference>
<evidence type="ECO:0000256" key="2">
    <source>
        <dbReference type="ARBA" id="ARBA00022481"/>
    </source>
</evidence>
<dbReference type="InterPro" id="IPR009000">
    <property type="entry name" value="Transl_B-barrel_sf"/>
</dbReference>
<feature type="modified residue" description="N5-methylglutamine" evidence="8">
    <location>
        <position position="152"/>
    </location>
</feature>
<dbReference type="EMBL" id="BLJE01000004">
    <property type="protein sequence ID" value="GFE66450.1"/>
    <property type="molecule type" value="Genomic_DNA"/>
</dbReference>